<keyword evidence="1" id="KW-0472">Membrane</keyword>
<keyword evidence="1" id="KW-0812">Transmembrane</keyword>
<dbReference type="STRING" id="660521.SAMN04487949_0174"/>
<keyword evidence="2" id="KW-0808">Transferase</keyword>
<keyword evidence="3" id="KW-1185">Reference proteome</keyword>
<feature type="transmembrane region" description="Helical" evidence="1">
    <location>
        <begin position="144"/>
        <end position="162"/>
    </location>
</feature>
<evidence type="ECO:0000313" key="2">
    <source>
        <dbReference type="EMBL" id="SDL91978.1"/>
    </source>
</evidence>
<dbReference type="OrthoDB" id="213078at2157"/>
<evidence type="ECO:0000256" key="1">
    <source>
        <dbReference type="SAM" id="Phobius"/>
    </source>
</evidence>
<sequence>MSEIGRRLVHVSGTALPGLYLLDLVSWTQLGYLLVFGSLVVAVLEVLRLQVGLDWWIYRELTREYEQDNPAGYALYFFSMTAVALVFAPYVAIPGMLMLTIGDPISGILGSNDAGTAKQAGVLLAMFGVCFALAWPFVDGATSSFPIAVAAAGLGALGATLADGLKPVVAGYVVDDNLSIPPAAAVGIWLVLTLGA</sequence>
<name>A0A1G9NZI9_9EURY</name>
<dbReference type="RefSeq" id="WP_089693144.1">
    <property type="nucleotide sequence ID" value="NZ_FNHL01000001.1"/>
</dbReference>
<proteinExistence type="predicted"/>
<dbReference type="PANTHER" id="PTHR31303">
    <property type="entry name" value="CTP-DEPENDENT DIACYLGLYCEROL KINASE 1"/>
    <property type="match status" value="1"/>
</dbReference>
<dbReference type="InterPro" id="IPR037997">
    <property type="entry name" value="Dgk1-like"/>
</dbReference>
<feature type="transmembrane region" description="Helical" evidence="1">
    <location>
        <begin position="30"/>
        <end position="53"/>
    </location>
</feature>
<dbReference type="GO" id="GO:0004143">
    <property type="term" value="F:ATP-dependent diacylglycerol kinase activity"/>
    <property type="evidence" value="ECO:0007669"/>
    <property type="project" value="InterPro"/>
</dbReference>
<feature type="transmembrane region" description="Helical" evidence="1">
    <location>
        <begin position="120"/>
        <end position="138"/>
    </location>
</feature>
<dbReference type="Proteomes" id="UP000199451">
    <property type="component" value="Unassembled WGS sequence"/>
</dbReference>
<feature type="transmembrane region" description="Helical" evidence="1">
    <location>
        <begin position="73"/>
        <end position="99"/>
    </location>
</feature>
<dbReference type="EMBL" id="FNHL01000001">
    <property type="protein sequence ID" value="SDL91978.1"/>
    <property type="molecule type" value="Genomic_DNA"/>
</dbReference>
<reference evidence="3" key="1">
    <citation type="submission" date="2016-10" db="EMBL/GenBank/DDBJ databases">
        <authorList>
            <person name="Varghese N."/>
            <person name="Submissions S."/>
        </authorList>
    </citation>
    <scope>NUCLEOTIDE SEQUENCE [LARGE SCALE GENOMIC DNA]</scope>
    <source>
        <strain evidence="3">CGMCC 1.10119</strain>
    </source>
</reference>
<keyword evidence="2" id="KW-0418">Kinase</keyword>
<evidence type="ECO:0000313" key="3">
    <source>
        <dbReference type="Proteomes" id="UP000199451"/>
    </source>
</evidence>
<organism evidence="2 3">
    <name type="scientific">Halogranum gelatinilyticum</name>
    <dbReference type="NCBI Taxonomy" id="660521"/>
    <lineage>
        <taxon>Archaea</taxon>
        <taxon>Methanobacteriati</taxon>
        <taxon>Methanobacteriota</taxon>
        <taxon>Stenosarchaea group</taxon>
        <taxon>Halobacteria</taxon>
        <taxon>Halobacteriales</taxon>
        <taxon>Haloferacaceae</taxon>
    </lineage>
</organism>
<gene>
    <name evidence="2" type="ORF">SAMN04487949_0174</name>
</gene>
<accession>A0A1G9NZI9</accession>
<keyword evidence="1" id="KW-1133">Transmembrane helix</keyword>
<protein>
    <submittedName>
        <fullName evidence="2">Dolichol kinase</fullName>
    </submittedName>
</protein>
<dbReference type="AlphaFoldDB" id="A0A1G9NZI9"/>
<dbReference type="PANTHER" id="PTHR31303:SF1">
    <property type="entry name" value="CTP-DEPENDENT DIACYLGLYCEROL KINASE 1"/>
    <property type="match status" value="1"/>
</dbReference>